<reference evidence="1" key="1">
    <citation type="journal article" date="2021" name="Proc. Natl. Acad. Sci. U.S.A.">
        <title>A Catalog of Tens of Thousands of Viruses from Human Metagenomes Reveals Hidden Associations with Chronic Diseases.</title>
        <authorList>
            <person name="Tisza M.J."/>
            <person name="Buck C.B."/>
        </authorList>
    </citation>
    <scope>NUCLEOTIDE SEQUENCE</scope>
    <source>
        <strain evidence="1">CtwV53</strain>
    </source>
</reference>
<evidence type="ECO:0000313" key="1">
    <source>
        <dbReference type="EMBL" id="DAD85159.1"/>
    </source>
</evidence>
<protein>
    <submittedName>
        <fullName evidence="1">Uncharacterized protein</fullName>
    </submittedName>
</protein>
<name>A0A8S5MSW0_9CAUD</name>
<organism evidence="1">
    <name type="scientific">Podoviridae sp. ctwV53</name>
    <dbReference type="NCBI Taxonomy" id="2826587"/>
    <lineage>
        <taxon>Viruses</taxon>
        <taxon>Duplodnaviria</taxon>
        <taxon>Heunggongvirae</taxon>
        <taxon>Uroviricota</taxon>
        <taxon>Caudoviricetes</taxon>
    </lineage>
</organism>
<dbReference type="EMBL" id="BK014975">
    <property type="protein sequence ID" value="DAD85159.1"/>
    <property type="molecule type" value="Genomic_DNA"/>
</dbReference>
<proteinExistence type="predicted"/>
<accession>A0A8S5MSW0</accession>
<sequence>MSKTLEKLTQKALTTGHSNINGRQRWYGYIGELQSKYSMRYTEEGNLHVYHWGTKILCIGSLKSSKPIVKGFYGQSKSDRDTLQFLFDYFETGYSAKYRPSVDEFSVTADFGTGELETQTK</sequence>